<dbReference type="OrthoDB" id="10013825at2759"/>
<dbReference type="InterPro" id="IPR021719">
    <property type="entry name" value="Prot_inh_I78"/>
</dbReference>
<evidence type="ECO:0000313" key="1">
    <source>
        <dbReference type="EMBL" id="CAF0959138.1"/>
    </source>
</evidence>
<dbReference type="Gene3D" id="3.30.10.10">
    <property type="entry name" value="Trypsin Inhibitor V, subunit A"/>
    <property type="match status" value="1"/>
</dbReference>
<keyword evidence="2" id="KW-1185">Reference proteome</keyword>
<evidence type="ECO:0000313" key="2">
    <source>
        <dbReference type="Proteomes" id="UP000663879"/>
    </source>
</evidence>
<proteinExistence type="predicted"/>
<dbReference type="Pfam" id="PF11720">
    <property type="entry name" value="Inhibitor_I78"/>
    <property type="match status" value="1"/>
</dbReference>
<accession>A0A814DR57</accession>
<protein>
    <submittedName>
        <fullName evidence="1">Uncharacterized protein</fullName>
    </submittedName>
</protein>
<gene>
    <name evidence="1" type="ORF">OXX778_LOCUS14352</name>
</gene>
<dbReference type="PANTHER" id="PTHR39600:SF1">
    <property type="entry name" value="PEPTIDASE INHIBITOR I78 FAMILY PROTEIN"/>
    <property type="match status" value="1"/>
</dbReference>
<sequence length="73" mass="8484">MSDSVEEWSKKLVGKKFLENGKQGDNTFSHAELEGLESFRIVRPKTMMTRDYREERLNVILDSNDVCTRVNFG</sequence>
<comment type="caution">
    <text evidence="1">The sequence shown here is derived from an EMBL/GenBank/DDBJ whole genome shotgun (WGS) entry which is preliminary data.</text>
</comment>
<organism evidence="1 2">
    <name type="scientific">Brachionus calyciflorus</name>
    <dbReference type="NCBI Taxonomy" id="104777"/>
    <lineage>
        <taxon>Eukaryota</taxon>
        <taxon>Metazoa</taxon>
        <taxon>Spiralia</taxon>
        <taxon>Gnathifera</taxon>
        <taxon>Rotifera</taxon>
        <taxon>Eurotatoria</taxon>
        <taxon>Monogononta</taxon>
        <taxon>Pseudotrocha</taxon>
        <taxon>Ploima</taxon>
        <taxon>Brachionidae</taxon>
        <taxon>Brachionus</taxon>
    </lineage>
</organism>
<reference evidence="1" key="1">
    <citation type="submission" date="2021-02" db="EMBL/GenBank/DDBJ databases">
        <authorList>
            <person name="Nowell W R."/>
        </authorList>
    </citation>
    <scope>NUCLEOTIDE SEQUENCE</scope>
    <source>
        <strain evidence="1">Ploen Becks lab</strain>
    </source>
</reference>
<dbReference type="PANTHER" id="PTHR39600">
    <property type="entry name" value="PEPTIDASE INHIBITOR I78 FAMILY PROTEIN"/>
    <property type="match status" value="1"/>
</dbReference>
<dbReference type="AlphaFoldDB" id="A0A814DR57"/>
<dbReference type="EMBL" id="CAJNOC010002941">
    <property type="protein sequence ID" value="CAF0959138.1"/>
    <property type="molecule type" value="Genomic_DNA"/>
</dbReference>
<name>A0A814DR57_9BILA</name>
<dbReference type="Proteomes" id="UP000663879">
    <property type="component" value="Unassembled WGS sequence"/>
</dbReference>